<evidence type="ECO:0000256" key="1">
    <source>
        <dbReference type="SAM" id="MobiDB-lite"/>
    </source>
</evidence>
<evidence type="ECO:0000313" key="2">
    <source>
        <dbReference type="Proteomes" id="UP000095282"/>
    </source>
</evidence>
<proteinExistence type="predicted"/>
<accession>A0A1I7U4Z8</accession>
<protein>
    <submittedName>
        <fullName evidence="3">Wsv294</fullName>
    </submittedName>
</protein>
<dbReference type="WBParaSite" id="Csp11.Scaffold629.g14908.t1">
    <property type="protein sequence ID" value="Csp11.Scaffold629.g14908.t1"/>
    <property type="gene ID" value="Csp11.Scaffold629.g14908"/>
</dbReference>
<name>A0A1I7U4Z8_9PELO</name>
<reference evidence="3" key="1">
    <citation type="submission" date="2016-11" db="UniProtKB">
        <authorList>
            <consortium name="WormBaseParasite"/>
        </authorList>
    </citation>
    <scope>IDENTIFICATION</scope>
</reference>
<keyword evidence="2" id="KW-1185">Reference proteome</keyword>
<sequence>MSVPRRSNADGFSINVLNAILERPVETTTTTSMEEEEEENIDHREHPPIQRRKSFLDSTSISTSSKVICLALNFLTGYCSLLREKF</sequence>
<evidence type="ECO:0000313" key="3">
    <source>
        <dbReference type="WBParaSite" id="Csp11.Scaffold629.g14908.t1"/>
    </source>
</evidence>
<dbReference type="AlphaFoldDB" id="A0A1I7U4Z8"/>
<dbReference type="Proteomes" id="UP000095282">
    <property type="component" value="Unplaced"/>
</dbReference>
<feature type="region of interest" description="Disordered" evidence="1">
    <location>
        <begin position="25"/>
        <end position="51"/>
    </location>
</feature>
<organism evidence="2 3">
    <name type="scientific">Caenorhabditis tropicalis</name>
    <dbReference type="NCBI Taxonomy" id="1561998"/>
    <lineage>
        <taxon>Eukaryota</taxon>
        <taxon>Metazoa</taxon>
        <taxon>Ecdysozoa</taxon>
        <taxon>Nematoda</taxon>
        <taxon>Chromadorea</taxon>
        <taxon>Rhabditida</taxon>
        <taxon>Rhabditina</taxon>
        <taxon>Rhabditomorpha</taxon>
        <taxon>Rhabditoidea</taxon>
        <taxon>Rhabditidae</taxon>
        <taxon>Peloderinae</taxon>
        <taxon>Caenorhabditis</taxon>
    </lineage>
</organism>